<protein>
    <submittedName>
        <fullName evidence="1">Uncharacterized protein</fullName>
    </submittedName>
</protein>
<dbReference type="AlphaFoldDB" id="A0A0D7B4Q8"/>
<organism evidence="1 2">
    <name type="scientific">Cylindrobasidium torrendii FP15055 ss-10</name>
    <dbReference type="NCBI Taxonomy" id="1314674"/>
    <lineage>
        <taxon>Eukaryota</taxon>
        <taxon>Fungi</taxon>
        <taxon>Dikarya</taxon>
        <taxon>Basidiomycota</taxon>
        <taxon>Agaricomycotina</taxon>
        <taxon>Agaricomycetes</taxon>
        <taxon>Agaricomycetidae</taxon>
        <taxon>Agaricales</taxon>
        <taxon>Marasmiineae</taxon>
        <taxon>Physalacriaceae</taxon>
        <taxon>Cylindrobasidium</taxon>
    </lineage>
</organism>
<evidence type="ECO:0000313" key="1">
    <source>
        <dbReference type="EMBL" id="KIY64506.1"/>
    </source>
</evidence>
<dbReference type="EMBL" id="KN880632">
    <property type="protein sequence ID" value="KIY64506.1"/>
    <property type="molecule type" value="Genomic_DNA"/>
</dbReference>
<proteinExistence type="predicted"/>
<accession>A0A0D7B4Q8</accession>
<evidence type="ECO:0000313" key="2">
    <source>
        <dbReference type="Proteomes" id="UP000054007"/>
    </source>
</evidence>
<dbReference type="STRING" id="1314674.A0A0D7B4Q8"/>
<reference evidence="1 2" key="1">
    <citation type="journal article" date="2015" name="Fungal Genet. Biol.">
        <title>Evolution of novel wood decay mechanisms in Agaricales revealed by the genome sequences of Fistulina hepatica and Cylindrobasidium torrendii.</title>
        <authorList>
            <person name="Floudas D."/>
            <person name="Held B.W."/>
            <person name="Riley R."/>
            <person name="Nagy L.G."/>
            <person name="Koehler G."/>
            <person name="Ransdell A.S."/>
            <person name="Younus H."/>
            <person name="Chow J."/>
            <person name="Chiniquy J."/>
            <person name="Lipzen A."/>
            <person name="Tritt A."/>
            <person name="Sun H."/>
            <person name="Haridas S."/>
            <person name="LaButti K."/>
            <person name="Ohm R.A."/>
            <person name="Kues U."/>
            <person name="Blanchette R.A."/>
            <person name="Grigoriev I.V."/>
            <person name="Minto R.E."/>
            <person name="Hibbett D.S."/>
        </authorList>
    </citation>
    <scope>NUCLEOTIDE SEQUENCE [LARGE SCALE GENOMIC DNA]</scope>
    <source>
        <strain evidence="1 2">FP15055 ss-10</strain>
    </source>
</reference>
<dbReference type="Proteomes" id="UP000054007">
    <property type="component" value="Unassembled WGS sequence"/>
</dbReference>
<keyword evidence="2" id="KW-1185">Reference proteome</keyword>
<name>A0A0D7B4Q8_9AGAR</name>
<gene>
    <name evidence="1" type="ORF">CYLTODRAFT_100308</name>
</gene>
<sequence length="183" mass="20871">MGYVDECADTHPRQRALTTINRYTMAIPSTSYSSLPMHAGRPQFSDDESTKPVYMEAYTCTKCFTAPRHVRLYWINAHNPTTGTAVQQVVQVECGGPQVFKFFNLIEAPAAPPVYHLGHFTRDMREAILDIAEEVVDGLLKERIGRCEFPRQWMKRVQHRMFHEGLMHGRLSDMVALSALLQS</sequence>